<dbReference type="PANTHER" id="PTHR47923">
    <property type="entry name" value="INSERTION ELEMENT IS1 1 PROTEIN INSA-RELATED"/>
    <property type="match status" value="1"/>
</dbReference>
<dbReference type="GO" id="GO:0006313">
    <property type="term" value="P:DNA transposition"/>
    <property type="evidence" value="ECO:0007669"/>
    <property type="project" value="TreeGrafter"/>
</dbReference>
<dbReference type="RefSeq" id="WP_415270866.1">
    <property type="nucleotide sequence ID" value="NZ_LR698987.1"/>
</dbReference>
<dbReference type="SUPFAM" id="SSF161219">
    <property type="entry name" value="CHY zinc finger-like"/>
    <property type="match status" value="1"/>
</dbReference>
<proteinExistence type="predicted"/>
<keyword evidence="2" id="KW-1185">Reference proteome</keyword>
<dbReference type="GO" id="GO:0008270">
    <property type="term" value="F:zinc ion binding"/>
    <property type="evidence" value="ECO:0007669"/>
    <property type="project" value="InterPro"/>
</dbReference>
<dbReference type="AlphaFoldDB" id="A0A2X4V3G4"/>
<reference evidence="1 2" key="1">
    <citation type="submission" date="2018-06" db="EMBL/GenBank/DDBJ databases">
        <authorList>
            <consortium name="Pathogen Informatics"/>
            <person name="Doyle S."/>
        </authorList>
    </citation>
    <scope>NUCLEOTIDE SEQUENCE [LARGE SCALE GENOMIC DNA]</scope>
    <source>
        <strain evidence="1 2">NCTC12151</strain>
    </source>
</reference>
<evidence type="ECO:0000313" key="1">
    <source>
        <dbReference type="EMBL" id="SQI41332.1"/>
    </source>
</evidence>
<name>A0A2X4V3G4_9GAMM</name>
<dbReference type="PANTHER" id="PTHR47923:SF1">
    <property type="entry name" value="INSERTION ELEMENT IS1 1 PROTEIN INSA-RELATED"/>
    <property type="match status" value="1"/>
</dbReference>
<protein>
    <submittedName>
        <fullName evidence="1">Transposase and inactivated derivatives</fullName>
    </submittedName>
</protein>
<dbReference type="KEGG" id="lri:NCTC12151_02016"/>
<sequence>MFKKRTPCRYCHDTQSVRKHGKGRAGYQRFYCVNCSRTFQVKYVYSAYYKEAEPAVAES</sequence>
<dbReference type="InterPro" id="IPR037274">
    <property type="entry name" value="Znf_CHY_sf"/>
</dbReference>
<dbReference type="InterPro" id="IPR051252">
    <property type="entry name" value="IS1_transposase_InsA"/>
</dbReference>
<gene>
    <name evidence="1" type="ORF">NCTC12151_02016</name>
</gene>
<evidence type="ECO:0000313" key="2">
    <source>
        <dbReference type="Proteomes" id="UP000249005"/>
    </source>
</evidence>
<dbReference type="EMBL" id="LS483470">
    <property type="protein sequence ID" value="SQI41332.1"/>
    <property type="molecule type" value="Genomic_DNA"/>
</dbReference>
<dbReference type="Proteomes" id="UP000249005">
    <property type="component" value="Chromosome 1"/>
</dbReference>
<organism evidence="1 2">
    <name type="scientific">Leminorella richardii</name>
    <dbReference type="NCBI Taxonomy" id="158841"/>
    <lineage>
        <taxon>Bacteria</taxon>
        <taxon>Pseudomonadati</taxon>
        <taxon>Pseudomonadota</taxon>
        <taxon>Gammaproteobacteria</taxon>
        <taxon>Enterobacterales</taxon>
        <taxon>Budviciaceae</taxon>
        <taxon>Leminorella</taxon>
    </lineage>
</organism>
<accession>A0A2X4V3G4</accession>